<reference evidence="2" key="1">
    <citation type="submission" date="2020-05" db="UniProtKB">
        <authorList>
            <consortium name="EnsemblMetazoa"/>
        </authorList>
    </citation>
    <scope>IDENTIFICATION</scope>
    <source>
        <strain evidence="2">TTRI</strain>
    </source>
</reference>
<dbReference type="AlphaFoldDB" id="A0A1A9VLR0"/>
<evidence type="ECO:0000313" key="2">
    <source>
        <dbReference type="EnsemblMetazoa" id="GAUT040993-PA"/>
    </source>
</evidence>
<dbReference type="Proteomes" id="UP000078200">
    <property type="component" value="Unassembled WGS sequence"/>
</dbReference>
<organism evidence="2 3">
    <name type="scientific">Glossina austeni</name>
    <name type="common">Savannah tsetse fly</name>
    <dbReference type="NCBI Taxonomy" id="7395"/>
    <lineage>
        <taxon>Eukaryota</taxon>
        <taxon>Metazoa</taxon>
        <taxon>Ecdysozoa</taxon>
        <taxon>Arthropoda</taxon>
        <taxon>Hexapoda</taxon>
        <taxon>Insecta</taxon>
        <taxon>Pterygota</taxon>
        <taxon>Neoptera</taxon>
        <taxon>Endopterygota</taxon>
        <taxon>Diptera</taxon>
        <taxon>Brachycera</taxon>
        <taxon>Muscomorpha</taxon>
        <taxon>Hippoboscoidea</taxon>
        <taxon>Glossinidae</taxon>
        <taxon>Glossina</taxon>
    </lineage>
</organism>
<keyword evidence="1" id="KW-1133">Transmembrane helix</keyword>
<dbReference type="EnsemblMetazoa" id="GAUT040993-RA">
    <property type="protein sequence ID" value="GAUT040993-PA"/>
    <property type="gene ID" value="GAUT040993"/>
</dbReference>
<feature type="transmembrane region" description="Helical" evidence="1">
    <location>
        <begin position="112"/>
        <end position="132"/>
    </location>
</feature>
<name>A0A1A9VLR0_GLOAU</name>
<keyword evidence="1" id="KW-0472">Membrane</keyword>
<keyword evidence="3" id="KW-1185">Reference proteome</keyword>
<evidence type="ECO:0000256" key="1">
    <source>
        <dbReference type="SAM" id="Phobius"/>
    </source>
</evidence>
<keyword evidence="1" id="KW-0812">Transmembrane</keyword>
<accession>A0A1A9VLR0</accession>
<sequence>MHRQGGIAKLLFIALQYDSLAKEKENGKIVDMRLTIVAWITGFMWNSVTDFTRHLEMSTVFFSSLRYVWRYDCKPWALSNVSISFVIFNFLKALRHASEAPHNIHNHHWINLLHLYVCLVTVATSSLAWNSFSSRSALAN</sequence>
<protein>
    <submittedName>
        <fullName evidence="2">Uncharacterized protein</fullName>
    </submittedName>
</protein>
<dbReference type="VEuPathDB" id="VectorBase:GAUT040993"/>
<feature type="transmembrane region" description="Helical" evidence="1">
    <location>
        <begin position="75"/>
        <end position="91"/>
    </location>
</feature>
<evidence type="ECO:0000313" key="3">
    <source>
        <dbReference type="Proteomes" id="UP000078200"/>
    </source>
</evidence>
<proteinExistence type="predicted"/>